<evidence type="ECO:0000256" key="4">
    <source>
        <dbReference type="ARBA" id="ARBA00022723"/>
    </source>
</evidence>
<evidence type="ECO:0000256" key="6">
    <source>
        <dbReference type="ARBA" id="ARBA00022833"/>
    </source>
</evidence>
<evidence type="ECO:0000256" key="7">
    <source>
        <dbReference type="ARBA" id="ARBA00023049"/>
    </source>
</evidence>
<dbReference type="VEuPathDB" id="FungiDB:PC9H_003251"/>
<reference evidence="10" key="1">
    <citation type="submission" date="2019-07" db="EMBL/GenBank/DDBJ databases">
        <authorList>
            <person name="Palmer J.M."/>
        </authorList>
    </citation>
    <scope>NUCLEOTIDE SEQUENCE</scope>
    <source>
        <strain evidence="10">PC9</strain>
    </source>
</reference>
<evidence type="ECO:0000256" key="2">
    <source>
        <dbReference type="ARBA" id="ARBA00010279"/>
    </source>
</evidence>
<keyword evidence="3" id="KW-0645">Protease</keyword>
<dbReference type="InterPro" id="IPR029463">
    <property type="entry name" value="Lys_MEP"/>
</dbReference>
<dbReference type="Gene3D" id="3.40.390.10">
    <property type="entry name" value="Collagenase (Catalytic Domain)"/>
    <property type="match status" value="1"/>
</dbReference>
<keyword evidence="5" id="KW-0378">Hydrolase</keyword>
<dbReference type="OrthoDB" id="412874at2759"/>
<accession>A0A8H7DWA8</accession>
<dbReference type="PANTHER" id="PTHR37016:SF3">
    <property type="entry name" value="NEUTRAL PROTEASE 2-RELATED"/>
    <property type="match status" value="1"/>
</dbReference>
<dbReference type="InterPro" id="IPR034115">
    <property type="entry name" value="M35_peptidyl-Lys"/>
</dbReference>
<comment type="caution">
    <text evidence="10">The sequence shown here is derived from an EMBL/GenBank/DDBJ whole genome shotgun (WGS) entry which is preliminary data.</text>
</comment>
<dbReference type="GO" id="GO:0046872">
    <property type="term" value="F:metal ion binding"/>
    <property type="evidence" value="ECO:0007669"/>
    <property type="project" value="UniProtKB-KW"/>
</dbReference>
<dbReference type="PANTHER" id="PTHR37016">
    <property type="match status" value="1"/>
</dbReference>
<dbReference type="Proteomes" id="UP000623687">
    <property type="component" value="Unassembled WGS sequence"/>
</dbReference>
<protein>
    <recommendedName>
        <fullName evidence="9">Lysine-specific metallo-endopeptidase domain-containing protein</fullName>
    </recommendedName>
</protein>
<keyword evidence="4" id="KW-0479">Metal-binding</keyword>
<comment type="cofactor">
    <cofactor evidence="1">
        <name>Zn(2+)</name>
        <dbReference type="ChEBI" id="CHEBI:29105"/>
    </cofactor>
</comment>
<comment type="similarity">
    <text evidence="2">Belongs to the peptidase M35 family.</text>
</comment>
<dbReference type="GO" id="GO:0006508">
    <property type="term" value="P:proteolysis"/>
    <property type="evidence" value="ECO:0007669"/>
    <property type="project" value="UniProtKB-KW"/>
</dbReference>
<dbReference type="EMBL" id="JACETU010000002">
    <property type="protein sequence ID" value="KAF7436418.1"/>
    <property type="molecule type" value="Genomic_DNA"/>
</dbReference>
<dbReference type="SMART" id="SM01351">
    <property type="entry name" value="Aspzincin_M35"/>
    <property type="match status" value="1"/>
</dbReference>
<dbReference type="GO" id="GO:0004222">
    <property type="term" value="F:metalloendopeptidase activity"/>
    <property type="evidence" value="ECO:0007669"/>
    <property type="project" value="InterPro"/>
</dbReference>
<dbReference type="Pfam" id="PF14521">
    <property type="entry name" value="Aspzincin_M35"/>
    <property type="match status" value="1"/>
</dbReference>
<keyword evidence="8" id="KW-0732">Signal</keyword>
<evidence type="ECO:0000259" key="9">
    <source>
        <dbReference type="SMART" id="SM01351"/>
    </source>
</evidence>
<feature type="chain" id="PRO_5034308406" description="Lysine-specific metallo-endopeptidase domain-containing protein" evidence="8">
    <location>
        <begin position="24"/>
        <end position="350"/>
    </location>
</feature>
<name>A0A8H7DWA8_PLEOS</name>
<evidence type="ECO:0000256" key="5">
    <source>
        <dbReference type="ARBA" id="ARBA00022801"/>
    </source>
</evidence>
<evidence type="ECO:0000313" key="11">
    <source>
        <dbReference type="Proteomes" id="UP000623687"/>
    </source>
</evidence>
<feature type="signal peptide" evidence="8">
    <location>
        <begin position="1"/>
        <end position="23"/>
    </location>
</feature>
<proteinExistence type="inferred from homology"/>
<evidence type="ECO:0000256" key="3">
    <source>
        <dbReference type="ARBA" id="ARBA00022670"/>
    </source>
</evidence>
<evidence type="ECO:0000256" key="8">
    <source>
        <dbReference type="SAM" id="SignalP"/>
    </source>
</evidence>
<dbReference type="RefSeq" id="XP_036634317.1">
    <property type="nucleotide sequence ID" value="XM_036772844.1"/>
</dbReference>
<keyword evidence="6" id="KW-0862">Zinc</keyword>
<keyword evidence="11" id="KW-1185">Reference proteome</keyword>
<evidence type="ECO:0000256" key="1">
    <source>
        <dbReference type="ARBA" id="ARBA00001947"/>
    </source>
</evidence>
<dbReference type="AlphaFoldDB" id="A0A8H7DWA8"/>
<gene>
    <name evidence="10" type="ORF">PC9H_003251</name>
</gene>
<dbReference type="InterPro" id="IPR024079">
    <property type="entry name" value="MetalloPept_cat_dom_sf"/>
</dbReference>
<dbReference type="GeneID" id="59373069"/>
<dbReference type="SUPFAM" id="SSF55486">
    <property type="entry name" value="Metalloproteases ('zincins'), catalytic domain"/>
    <property type="match status" value="1"/>
</dbReference>
<feature type="domain" description="Lysine-specific metallo-endopeptidase" evidence="9">
    <location>
        <begin position="212"/>
        <end position="344"/>
    </location>
</feature>
<dbReference type="InterPro" id="IPR050414">
    <property type="entry name" value="Fungal_M35_metalloproteases"/>
</dbReference>
<organism evidence="10 11">
    <name type="scientific">Pleurotus ostreatus</name>
    <name type="common">Oyster mushroom</name>
    <name type="synonym">White-rot fungus</name>
    <dbReference type="NCBI Taxonomy" id="5322"/>
    <lineage>
        <taxon>Eukaryota</taxon>
        <taxon>Fungi</taxon>
        <taxon>Dikarya</taxon>
        <taxon>Basidiomycota</taxon>
        <taxon>Agaricomycotina</taxon>
        <taxon>Agaricomycetes</taxon>
        <taxon>Agaricomycetidae</taxon>
        <taxon>Agaricales</taxon>
        <taxon>Pleurotineae</taxon>
        <taxon>Pleurotaceae</taxon>
        <taxon>Pleurotus</taxon>
    </lineage>
</organism>
<evidence type="ECO:0000313" key="10">
    <source>
        <dbReference type="EMBL" id="KAF7436418.1"/>
    </source>
</evidence>
<dbReference type="CDD" id="cd11306">
    <property type="entry name" value="M35_peptidyl-Lys"/>
    <property type="match status" value="1"/>
</dbReference>
<dbReference type="Gene3D" id="2.60.40.2970">
    <property type="match status" value="1"/>
</dbReference>
<sequence>MQFSSSLRSALAAVFVAALSVSASPALTLKVAGPDSVNGVDNLKIVTTLVNTGDETLKILNDPRGPLSTLATDTFSITDATGSRPAFTGVKAKYVPAYAASLDDASAFTILAPGETVDVTHDLSTTYNFTATGEGAYNFEARNLFHIVDSDKTITPLYADVETHAAKISGKLAIAKPALQKRATFVGCSATRQTQLNAAASQAQTYAANALSYLNSHTSSTTRYTTWFGTFVTSRYSTVLSHFSSISSNTFSSYTFDCTCSDAGTYAFVNPSNFGYVTLCGAFWNAPVAGTDSRGGTLIHESSHFTRNGGTDDHVYGQAGAQSLARSNPAQAIDNADSHEYFAENNPALA</sequence>
<keyword evidence="7" id="KW-0482">Metalloprotease</keyword>